<proteinExistence type="inferred from homology"/>
<dbReference type="SUPFAM" id="SSF52540">
    <property type="entry name" value="P-loop containing nucleoside triphosphate hydrolases"/>
    <property type="match status" value="1"/>
</dbReference>
<dbReference type="PROSITE" id="PS00211">
    <property type="entry name" value="ABC_TRANSPORTER_1"/>
    <property type="match status" value="1"/>
</dbReference>
<protein>
    <submittedName>
        <fullName evidence="9">ABC transporter ATP-binding protein</fullName>
    </submittedName>
</protein>
<comment type="subcellular location">
    <subcellularLocation>
        <location evidence="1">Cell inner membrane</location>
        <topology evidence="1">Peripheral membrane protein</topology>
    </subcellularLocation>
</comment>
<keyword evidence="6 9" id="KW-0067">ATP-binding</keyword>
<keyword evidence="5" id="KW-0547">Nucleotide-binding</keyword>
<evidence type="ECO:0000256" key="3">
    <source>
        <dbReference type="ARBA" id="ARBA00022448"/>
    </source>
</evidence>
<keyword evidence="10" id="KW-1185">Reference proteome</keyword>
<evidence type="ECO:0000256" key="1">
    <source>
        <dbReference type="ARBA" id="ARBA00004417"/>
    </source>
</evidence>
<dbReference type="EMBL" id="JAPDNT010000010">
    <property type="protein sequence ID" value="MCW3475625.1"/>
    <property type="molecule type" value="Genomic_DNA"/>
</dbReference>
<evidence type="ECO:0000256" key="4">
    <source>
        <dbReference type="ARBA" id="ARBA00022475"/>
    </source>
</evidence>
<dbReference type="GO" id="GO:0005886">
    <property type="term" value="C:plasma membrane"/>
    <property type="evidence" value="ECO:0007669"/>
    <property type="project" value="UniProtKB-SubCell"/>
</dbReference>
<dbReference type="FunFam" id="3.40.50.300:FF:000016">
    <property type="entry name" value="Oligopeptide ABC transporter ATP-binding component"/>
    <property type="match status" value="1"/>
</dbReference>
<dbReference type="Gene3D" id="3.40.50.300">
    <property type="entry name" value="P-loop containing nucleotide triphosphate hydrolases"/>
    <property type="match status" value="1"/>
</dbReference>
<keyword evidence="3" id="KW-0813">Transport</keyword>
<evidence type="ECO:0000256" key="2">
    <source>
        <dbReference type="ARBA" id="ARBA00005417"/>
    </source>
</evidence>
<dbReference type="AlphaFoldDB" id="A0AA42CI83"/>
<reference evidence="9" key="1">
    <citation type="submission" date="2022-09" db="EMBL/GenBank/DDBJ databases">
        <title>Rhodovastum sp. nov. RN2-1 isolated from soil in Seongnam, South Korea.</title>
        <authorList>
            <person name="Le N.T."/>
        </authorList>
    </citation>
    <scope>NUCLEOTIDE SEQUENCE</scope>
    <source>
        <strain evidence="9">RN2-1</strain>
    </source>
</reference>
<dbReference type="InterPro" id="IPR003593">
    <property type="entry name" value="AAA+_ATPase"/>
</dbReference>
<dbReference type="InterPro" id="IPR017871">
    <property type="entry name" value="ABC_transporter-like_CS"/>
</dbReference>
<dbReference type="Proteomes" id="UP001165679">
    <property type="component" value="Unassembled WGS sequence"/>
</dbReference>
<dbReference type="GO" id="GO:0015833">
    <property type="term" value="P:peptide transport"/>
    <property type="evidence" value="ECO:0007669"/>
    <property type="project" value="InterPro"/>
</dbReference>
<keyword evidence="7" id="KW-0472">Membrane</keyword>
<dbReference type="InterPro" id="IPR003439">
    <property type="entry name" value="ABC_transporter-like_ATP-bd"/>
</dbReference>
<dbReference type="GO" id="GO:0005524">
    <property type="term" value="F:ATP binding"/>
    <property type="evidence" value="ECO:0007669"/>
    <property type="project" value="UniProtKB-KW"/>
</dbReference>
<comment type="caution">
    <text evidence="9">The sequence shown here is derived from an EMBL/GenBank/DDBJ whole genome shotgun (WGS) entry which is preliminary data.</text>
</comment>
<gene>
    <name evidence="9" type="ORF">OL599_13655</name>
</gene>
<evidence type="ECO:0000313" key="10">
    <source>
        <dbReference type="Proteomes" id="UP001165679"/>
    </source>
</evidence>
<reference evidence="9" key="2">
    <citation type="submission" date="2022-10" db="EMBL/GenBank/DDBJ databases">
        <authorList>
            <person name="Trinh H.N."/>
        </authorList>
    </citation>
    <scope>NUCLEOTIDE SEQUENCE</scope>
    <source>
        <strain evidence="9">RN2-1</strain>
    </source>
</reference>
<dbReference type="InterPro" id="IPR027417">
    <property type="entry name" value="P-loop_NTPase"/>
</dbReference>
<dbReference type="PROSITE" id="PS50893">
    <property type="entry name" value="ABC_TRANSPORTER_2"/>
    <property type="match status" value="1"/>
</dbReference>
<dbReference type="NCBIfam" id="TIGR01727">
    <property type="entry name" value="oligo_HPY"/>
    <property type="match status" value="1"/>
</dbReference>
<evidence type="ECO:0000256" key="7">
    <source>
        <dbReference type="ARBA" id="ARBA00023136"/>
    </source>
</evidence>
<evidence type="ECO:0000256" key="5">
    <source>
        <dbReference type="ARBA" id="ARBA00022741"/>
    </source>
</evidence>
<comment type="similarity">
    <text evidence="2">Belongs to the ABC transporter superfamily.</text>
</comment>
<organism evidence="9 10">
    <name type="scientific">Limobrevibacterium gyesilva</name>
    <dbReference type="NCBI Taxonomy" id="2991712"/>
    <lineage>
        <taxon>Bacteria</taxon>
        <taxon>Pseudomonadati</taxon>
        <taxon>Pseudomonadota</taxon>
        <taxon>Alphaproteobacteria</taxon>
        <taxon>Acetobacterales</taxon>
        <taxon>Acetobacteraceae</taxon>
        <taxon>Limobrevibacterium</taxon>
    </lineage>
</organism>
<dbReference type="GO" id="GO:0055085">
    <property type="term" value="P:transmembrane transport"/>
    <property type="evidence" value="ECO:0007669"/>
    <property type="project" value="UniProtKB-ARBA"/>
</dbReference>
<evidence type="ECO:0000256" key="6">
    <source>
        <dbReference type="ARBA" id="ARBA00022840"/>
    </source>
</evidence>
<dbReference type="GO" id="GO:0016887">
    <property type="term" value="F:ATP hydrolysis activity"/>
    <property type="evidence" value="ECO:0007669"/>
    <property type="project" value="InterPro"/>
</dbReference>
<accession>A0AA42CI83</accession>
<feature type="domain" description="ABC transporter" evidence="8">
    <location>
        <begin position="8"/>
        <end position="255"/>
    </location>
</feature>
<dbReference type="CDD" id="cd03257">
    <property type="entry name" value="ABC_NikE_OppD_transporters"/>
    <property type="match status" value="1"/>
</dbReference>
<dbReference type="InterPro" id="IPR050388">
    <property type="entry name" value="ABC_Ni/Peptide_Import"/>
</dbReference>
<dbReference type="PANTHER" id="PTHR43297:SF2">
    <property type="entry name" value="DIPEPTIDE TRANSPORT ATP-BINDING PROTEIN DPPD"/>
    <property type="match status" value="1"/>
</dbReference>
<evidence type="ECO:0000313" key="9">
    <source>
        <dbReference type="EMBL" id="MCW3475625.1"/>
    </source>
</evidence>
<dbReference type="PANTHER" id="PTHR43297">
    <property type="entry name" value="OLIGOPEPTIDE TRANSPORT ATP-BINDING PROTEIN APPD"/>
    <property type="match status" value="1"/>
</dbReference>
<evidence type="ECO:0000259" key="8">
    <source>
        <dbReference type="PROSITE" id="PS50893"/>
    </source>
</evidence>
<dbReference type="RefSeq" id="WP_264714345.1">
    <property type="nucleotide sequence ID" value="NZ_JAPDNT010000010.1"/>
</dbReference>
<dbReference type="Pfam" id="PF00005">
    <property type="entry name" value="ABC_tran"/>
    <property type="match status" value="1"/>
</dbReference>
<sequence>MSAPLLEVRGLRVGFPRAGGLRHVVAGIDYALSPGRTLGVVGESGCGKSMTALALMGLVPPPGRAEGSIRFDGRELIGQSAAEWRALRGNRIAMVFQEPMTALNPVMPVGAQIAEVQVLHKHLGWKEAGENAVAMLEAVGINSPRERARAYPHQLSGGMRQRAMIAMALACEPALLVADEPTTALDVTIQAQILDLMLELQDRIGMAIQFISHNLAVVSEIAHEIIVMYAGRIVERAPADALFANPRHPYTQGLIATLPDPEQRVARLPVIPGGVPDLDAGARGCRFADRCALADAGCRAAEPPAEEIAPGHFAACFKAAA</sequence>
<dbReference type="InterPro" id="IPR013563">
    <property type="entry name" value="Oligopep_ABC_C"/>
</dbReference>
<name>A0AA42CI83_9PROT</name>
<dbReference type="SMART" id="SM00382">
    <property type="entry name" value="AAA"/>
    <property type="match status" value="1"/>
</dbReference>
<keyword evidence="4" id="KW-1003">Cell membrane</keyword>
<dbReference type="Pfam" id="PF08352">
    <property type="entry name" value="oligo_HPY"/>
    <property type="match status" value="1"/>
</dbReference>